<gene>
    <name evidence="2" type="ORF">DdX_11215</name>
</gene>
<accession>A0AAD4MYB9</accession>
<dbReference type="Proteomes" id="UP001201812">
    <property type="component" value="Unassembled WGS sequence"/>
</dbReference>
<protein>
    <submittedName>
        <fullName evidence="2">Uncharacterized protein</fullName>
    </submittedName>
</protein>
<organism evidence="2 3">
    <name type="scientific">Ditylenchus destructor</name>
    <dbReference type="NCBI Taxonomy" id="166010"/>
    <lineage>
        <taxon>Eukaryota</taxon>
        <taxon>Metazoa</taxon>
        <taxon>Ecdysozoa</taxon>
        <taxon>Nematoda</taxon>
        <taxon>Chromadorea</taxon>
        <taxon>Rhabditida</taxon>
        <taxon>Tylenchina</taxon>
        <taxon>Tylenchomorpha</taxon>
        <taxon>Sphaerularioidea</taxon>
        <taxon>Anguinidae</taxon>
        <taxon>Anguininae</taxon>
        <taxon>Ditylenchus</taxon>
    </lineage>
</organism>
<evidence type="ECO:0000256" key="1">
    <source>
        <dbReference type="SAM" id="SignalP"/>
    </source>
</evidence>
<feature type="signal peptide" evidence="1">
    <location>
        <begin position="1"/>
        <end position="20"/>
    </location>
</feature>
<evidence type="ECO:0000313" key="2">
    <source>
        <dbReference type="EMBL" id="KAI1709428.1"/>
    </source>
</evidence>
<name>A0AAD4MYB9_9BILA</name>
<dbReference type="AlphaFoldDB" id="A0AAD4MYB9"/>
<proteinExistence type="predicted"/>
<sequence>MFPVIITVLATVLSARCVLGAPNCTERSDLISIDPSTNTSVLLVSIQAAYVTWNASVRLGFNTYYNLIRKVHYHTTASEEEKVDQLIVIFRKYNKNNQQGQKILWNVFIESWGTIEEFVQCGNATITTTTHLPTTTTPATCQYPESASLIFRLAPNRQIYPGNIPLTSCSCFGDNMNKVFWTGSQALTIHCDDRTKFCMCTENGECFGFVDTNLEVQMHALCERVDPNLPLECHMYAVVIDVINQSKNKDLVGDRSSIFHSASQWNGNSLLPIGINSPYLRAVSVSCDGCSIIKPTPVCHPGNFG</sequence>
<evidence type="ECO:0000313" key="3">
    <source>
        <dbReference type="Proteomes" id="UP001201812"/>
    </source>
</evidence>
<feature type="chain" id="PRO_5042193987" evidence="1">
    <location>
        <begin position="21"/>
        <end position="305"/>
    </location>
</feature>
<keyword evidence="3" id="KW-1185">Reference proteome</keyword>
<dbReference type="EMBL" id="JAKKPZ010000030">
    <property type="protein sequence ID" value="KAI1709428.1"/>
    <property type="molecule type" value="Genomic_DNA"/>
</dbReference>
<reference evidence="2" key="1">
    <citation type="submission" date="2022-01" db="EMBL/GenBank/DDBJ databases">
        <title>Genome Sequence Resource for Two Populations of Ditylenchus destructor, the Migratory Endoparasitic Phytonematode.</title>
        <authorList>
            <person name="Zhang H."/>
            <person name="Lin R."/>
            <person name="Xie B."/>
        </authorList>
    </citation>
    <scope>NUCLEOTIDE SEQUENCE</scope>
    <source>
        <strain evidence="2">BazhouSP</strain>
    </source>
</reference>
<keyword evidence="1" id="KW-0732">Signal</keyword>
<comment type="caution">
    <text evidence="2">The sequence shown here is derived from an EMBL/GenBank/DDBJ whole genome shotgun (WGS) entry which is preliminary data.</text>
</comment>